<keyword evidence="1" id="KW-0472">Membrane</keyword>
<gene>
    <name evidence="2" type="ORF">J2Z66_006530</name>
</gene>
<evidence type="ECO:0000313" key="3">
    <source>
        <dbReference type="Proteomes" id="UP001519287"/>
    </source>
</evidence>
<reference evidence="2 3" key="1">
    <citation type="submission" date="2021-03" db="EMBL/GenBank/DDBJ databases">
        <title>Genomic Encyclopedia of Type Strains, Phase IV (KMG-IV): sequencing the most valuable type-strain genomes for metagenomic binning, comparative biology and taxonomic classification.</title>
        <authorList>
            <person name="Goeker M."/>
        </authorList>
    </citation>
    <scope>NUCLEOTIDE SEQUENCE [LARGE SCALE GENOMIC DNA]</scope>
    <source>
        <strain evidence="2 3">DSM 26048</strain>
    </source>
</reference>
<sequence length="109" mass="12168">MMKMLGIVAYSSLLISFITAVLAIMGYRWLYWISALGVYMFSIIAGFTIGQFTVGLTFVFLTLAVGSSLRMLKGKLRSTLIVGCGFVLGICMVVFVDDKWLFFPLRFIV</sequence>
<organism evidence="2 3">
    <name type="scientific">Paenibacillus eucommiae</name>
    <dbReference type="NCBI Taxonomy" id="1355755"/>
    <lineage>
        <taxon>Bacteria</taxon>
        <taxon>Bacillati</taxon>
        <taxon>Bacillota</taxon>
        <taxon>Bacilli</taxon>
        <taxon>Bacillales</taxon>
        <taxon>Paenibacillaceae</taxon>
        <taxon>Paenibacillus</taxon>
    </lineage>
</organism>
<evidence type="ECO:0000313" key="2">
    <source>
        <dbReference type="EMBL" id="MBP1994889.1"/>
    </source>
</evidence>
<name>A0ABS4J813_9BACL</name>
<comment type="caution">
    <text evidence="2">The sequence shown here is derived from an EMBL/GenBank/DDBJ whole genome shotgun (WGS) entry which is preliminary data.</text>
</comment>
<feature type="transmembrane region" description="Helical" evidence="1">
    <location>
        <begin position="78"/>
        <end position="96"/>
    </location>
</feature>
<feature type="transmembrane region" description="Helical" evidence="1">
    <location>
        <begin position="39"/>
        <end position="66"/>
    </location>
</feature>
<protein>
    <submittedName>
        <fullName evidence="2">Uncharacterized protein</fullName>
    </submittedName>
</protein>
<keyword evidence="1" id="KW-1133">Transmembrane helix</keyword>
<dbReference type="Proteomes" id="UP001519287">
    <property type="component" value="Unassembled WGS sequence"/>
</dbReference>
<keyword evidence="1" id="KW-0812">Transmembrane</keyword>
<proteinExistence type="predicted"/>
<dbReference type="EMBL" id="JAGGLB010000029">
    <property type="protein sequence ID" value="MBP1994889.1"/>
    <property type="molecule type" value="Genomic_DNA"/>
</dbReference>
<accession>A0ABS4J813</accession>
<dbReference type="RefSeq" id="WP_245375978.1">
    <property type="nucleotide sequence ID" value="NZ_JAGGLB010000029.1"/>
</dbReference>
<keyword evidence="3" id="KW-1185">Reference proteome</keyword>
<evidence type="ECO:0000256" key="1">
    <source>
        <dbReference type="SAM" id="Phobius"/>
    </source>
</evidence>